<gene>
    <name evidence="2" type="ORF">BCF44_11541</name>
</gene>
<dbReference type="RefSeq" id="WP_116179200.1">
    <property type="nucleotide sequence ID" value="NZ_CP144375.1"/>
</dbReference>
<organism evidence="2 3">
    <name type="scientific">Kutzneria buriramensis</name>
    <dbReference type="NCBI Taxonomy" id="1045776"/>
    <lineage>
        <taxon>Bacteria</taxon>
        <taxon>Bacillati</taxon>
        <taxon>Actinomycetota</taxon>
        <taxon>Actinomycetes</taxon>
        <taxon>Pseudonocardiales</taxon>
        <taxon>Pseudonocardiaceae</taxon>
        <taxon>Kutzneria</taxon>
    </lineage>
</organism>
<keyword evidence="1" id="KW-0812">Transmembrane</keyword>
<accession>A0A3E0H4E6</accession>
<feature type="transmembrane region" description="Helical" evidence="1">
    <location>
        <begin position="145"/>
        <end position="165"/>
    </location>
</feature>
<name>A0A3E0H4E6_9PSEU</name>
<keyword evidence="3" id="KW-1185">Reference proteome</keyword>
<keyword evidence="1" id="KW-0472">Membrane</keyword>
<evidence type="ECO:0000313" key="3">
    <source>
        <dbReference type="Proteomes" id="UP000256269"/>
    </source>
</evidence>
<proteinExistence type="predicted"/>
<feature type="transmembrane region" description="Helical" evidence="1">
    <location>
        <begin position="113"/>
        <end position="133"/>
    </location>
</feature>
<dbReference type="Proteomes" id="UP000256269">
    <property type="component" value="Unassembled WGS sequence"/>
</dbReference>
<dbReference type="AlphaFoldDB" id="A0A3E0H4E6"/>
<dbReference type="EMBL" id="QUNO01000015">
    <property type="protein sequence ID" value="REH37037.1"/>
    <property type="molecule type" value="Genomic_DNA"/>
</dbReference>
<evidence type="ECO:0000313" key="2">
    <source>
        <dbReference type="EMBL" id="REH37037.1"/>
    </source>
</evidence>
<evidence type="ECO:0000256" key="1">
    <source>
        <dbReference type="SAM" id="Phobius"/>
    </source>
</evidence>
<feature type="transmembrane region" description="Helical" evidence="1">
    <location>
        <begin position="87"/>
        <end position="107"/>
    </location>
</feature>
<comment type="caution">
    <text evidence="2">The sequence shown here is derived from an EMBL/GenBank/DDBJ whole genome shotgun (WGS) entry which is preliminary data.</text>
</comment>
<feature type="transmembrane region" description="Helical" evidence="1">
    <location>
        <begin position="41"/>
        <end position="66"/>
    </location>
</feature>
<protein>
    <submittedName>
        <fullName evidence="2">Uncharacterized protein</fullName>
    </submittedName>
</protein>
<sequence>MPRWLKVVAHVIEPAHNAAGAVHGTAICAALIATVQEHSTLLTTVVAVPATLLVYWIAFSYAHFLGEGIAGGSPSWLRGLRHSLAEEFSIVENALLPLIVLLLLAGFGVPIDSAVWISLATAVALMFGWGLLAAGRSGHSGRASVGIGLTSALVGALVIVLKVVVKSLS</sequence>
<reference evidence="2 3" key="1">
    <citation type="submission" date="2018-08" db="EMBL/GenBank/DDBJ databases">
        <title>Genomic Encyclopedia of Archaeal and Bacterial Type Strains, Phase II (KMG-II): from individual species to whole genera.</title>
        <authorList>
            <person name="Goeker M."/>
        </authorList>
    </citation>
    <scope>NUCLEOTIDE SEQUENCE [LARGE SCALE GENOMIC DNA]</scope>
    <source>
        <strain evidence="2 3">DSM 45791</strain>
    </source>
</reference>
<keyword evidence="1" id="KW-1133">Transmembrane helix</keyword>